<dbReference type="EMBL" id="AHMS02000011">
    <property type="protein sequence ID" value="EMN18741.1"/>
    <property type="molecule type" value="Genomic_DNA"/>
</dbReference>
<reference evidence="1 2" key="1">
    <citation type="submission" date="2013-01" db="EMBL/GenBank/DDBJ databases">
        <authorList>
            <person name="Harkins D.M."/>
            <person name="Durkin A.S."/>
            <person name="Brinkac L.M."/>
            <person name="Haft D.H."/>
            <person name="Selengut J.D."/>
            <person name="Sanka R."/>
            <person name="DePew J."/>
            <person name="Purushe J."/>
            <person name="Hartskeerl R.A."/>
            <person name="Ahmed A."/>
            <person name="van der Linden H."/>
            <person name="Goris M.G.A."/>
            <person name="Vinetz J.M."/>
            <person name="Sutton G.G."/>
            <person name="Nierman W.C."/>
            <person name="Fouts D.E."/>
        </authorList>
    </citation>
    <scope>NUCLEOTIDE SEQUENCE [LARGE SCALE GENOMIC DNA]</scope>
    <source>
        <strain evidence="1 2">Brem 328</strain>
    </source>
</reference>
<dbReference type="AlphaFoldDB" id="A0ABC9SM16"/>
<proteinExistence type="predicted"/>
<evidence type="ECO:0000313" key="2">
    <source>
        <dbReference type="Proteomes" id="UP000012166"/>
    </source>
</evidence>
<sequence length="58" mass="6553">MVFCTIALHNKVNKIESPGKHFEKKVSFLGSLFIFESLSTGSLSESLSCNNERYQELN</sequence>
<protein>
    <recommendedName>
        <fullName evidence="3">Lipoprotein</fullName>
    </recommendedName>
</protein>
<organism evidence="1 2">
    <name type="scientific">Leptospira borgpetersenii str. Brem 328</name>
    <dbReference type="NCBI Taxonomy" id="1049780"/>
    <lineage>
        <taxon>Bacteria</taxon>
        <taxon>Pseudomonadati</taxon>
        <taxon>Spirochaetota</taxon>
        <taxon>Spirochaetia</taxon>
        <taxon>Leptospirales</taxon>
        <taxon>Leptospiraceae</taxon>
        <taxon>Leptospira</taxon>
    </lineage>
</organism>
<evidence type="ECO:0000313" key="1">
    <source>
        <dbReference type="EMBL" id="EMN18741.1"/>
    </source>
</evidence>
<comment type="caution">
    <text evidence="1">The sequence shown here is derived from an EMBL/GenBank/DDBJ whole genome shotgun (WGS) entry which is preliminary data.</text>
</comment>
<name>A0ABC9SM16_LEPBO</name>
<gene>
    <name evidence="1" type="ORF">LEP1GSC056_1058</name>
</gene>
<dbReference type="Proteomes" id="UP000012166">
    <property type="component" value="Unassembled WGS sequence"/>
</dbReference>
<evidence type="ECO:0008006" key="3">
    <source>
        <dbReference type="Google" id="ProtNLM"/>
    </source>
</evidence>
<accession>A0ABC9SM16</accession>